<dbReference type="AlphaFoldDB" id="A0A1G5W509"/>
<evidence type="ECO:0000256" key="3">
    <source>
        <dbReference type="SAM" id="Coils"/>
    </source>
</evidence>
<dbReference type="RefSeq" id="WP_091364683.1">
    <property type="nucleotide sequence ID" value="NZ_FMXA01000013.1"/>
</dbReference>
<dbReference type="GO" id="GO:0005886">
    <property type="term" value="C:plasma membrane"/>
    <property type="evidence" value="ECO:0007669"/>
    <property type="project" value="TreeGrafter"/>
</dbReference>
<evidence type="ECO:0000313" key="10">
    <source>
        <dbReference type="Proteomes" id="UP000199689"/>
    </source>
</evidence>
<keyword evidence="10" id="KW-1185">Reference proteome</keyword>
<dbReference type="NCBIfam" id="TIGR01730">
    <property type="entry name" value="RND_mfp"/>
    <property type="match status" value="1"/>
</dbReference>
<organism evidence="9 10">
    <name type="scientific">Allisonella histaminiformans</name>
    <dbReference type="NCBI Taxonomy" id="209880"/>
    <lineage>
        <taxon>Bacteria</taxon>
        <taxon>Bacillati</taxon>
        <taxon>Bacillota</taxon>
        <taxon>Negativicutes</taxon>
        <taxon>Veillonellales</taxon>
        <taxon>Veillonellaceae</taxon>
        <taxon>Allisonella</taxon>
    </lineage>
</organism>
<dbReference type="Proteomes" id="UP000199689">
    <property type="component" value="Unassembled WGS sequence"/>
</dbReference>
<dbReference type="GO" id="GO:0046677">
    <property type="term" value="P:response to antibiotic"/>
    <property type="evidence" value="ECO:0007669"/>
    <property type="project" value="TreeGrafter"/>
</dbReference>
<dbReference type="Pfam" id="PF25876">
    <property type="entry name" value="HH_MFP_RND"/>
    <property type="match status" value="1"/>
</dbReference>
<dbReference type="Gene3D" id="2.40.420.20">
    <property type="match status" value="1"/>
</dbReference>
<dbReference type="Gene3D" id="1.10.287.470">
    <property type="entry name" value="Helix hairpin bin"/>
    <property type="match status" value="1"/>
</dbReference>
<dbReference type="InterPro" id="IPR058626">
    <property type="entry name" value="MdtA-like_b-barrel"/>
</dbReference>
<dbReference type="InterPro" id="IPR058625">
    <property type="entry name" value="MdtA-like_BSH"/>
</dbReference>
<dbReference type="PANTHER" id="PTHR30158">
    <property type="entry name" value="ACRA/E-RELATED COMPONENT OF DRUG EFFLUX TRANSPORTER"/>
    <property type="match status" value="1"/>
</dbReference>
<evidence type="ECO:0000259" key="7">
    <source>
        <dbReference type="Pfam" id="PF25944"/>
    </source>
</evidence>
<keyword evidence="3" id="KW-0175">Coiled coil</keyword>
<dbReference type="Pfam" id="PF25944">
    <property type="entry name" value="Beta-barrel_RND"/>
    <property type="match status" value="1"/>
</dbReference>
<dbReference type="Gene3D" id="2.40.50.100">
    <property type="match status" value="1"/>
</dbReference>
<protein>
    <submittedName>
        <fullName evidence="9">Membrane fusion protein, multidrug efflux system</fullName>
    </submittedName>
</protein>
<dbReference type="OrthoDB" id="9801814at2"/>
<dbReference type="EMBL" id="FMXA01000013">
    <property type="protein sequence ID" value="SDA53024.1"/>
    <property type="molecule type" value="Genomic_DNA"/>
</dbReference>
<evidence type="ECO:0000313" key="9">
    <source>
        <dbReference type="EMBL" id="SDA53024.1"/>
    </source>
</evidence>
<dbReference type="GO" id="GO:0030313">
    <property type="term" value="C:cell envelope"/>
    <property type="evidence" value="ECO:0007669"/>
    <property type="project" value="UniProtKB-SubCell"/>
</dbReference>
<comment type="subcellular location">
    <subcellularLocation>
        <location evidence="1">Cell envelope</location>
    </subcellularLocation>
</comment>
<feature type="chain" id="PRO_5011660365" evidence="4">
    <location>
        <begin position="32"/>
        <end position="389"/>
    </location>
</feature>
<comment type="similarity">
    <text evidence="2">Belongs to the membrane fusion protein (MFP) (TC 8.A.1) family.</text>
</comment>
<dbReference type="Pfam" id="PF25917">
    <property type="entry name" value="BSH_RND"/>
    <property type="match status" value="1"/>
</dbReference>
<dbReference type="InterPro" id="IPR058627">
    <property type="entry name" value="MdtA-like_C"/>
</dbReference>
<feature type="domain" description="Multidrug resistance protein MdtA-like alpha-helical hairpin" evidence="5">
    <location>
        <begin position="102"/>
        <end position="169"/>
    </location>
</feature>
<feature type="domain" description="Multidrug resistance protein MdtA-like C-terminal permuted SH3" evidence="8">
    <location>
        <begin position="294"/>
        <end position="351"/>
    </location>
</feature>
<reference evidence="9 10" key="1">
    <citation type="submission" date="2016-10" db="EMBL/GenBank/DDBJ databases">
        <authorList>
            <person name="de Groot N.N."/>
        </authorList>
    </citation>
    <scope>NUCLEOTIDE SEQUENCE [LARGE SCALE GENOMIC DNA]</scope>
    <source>
        <strain evidence="9 10">DSM 15230</strain>
    </source>
</reference>
<evidence type="ECO:0000256" key="2">
    <source>
        <dbReference type="ARBA" id="ARBA00009477"/>
    </source>
</evidence>
<accession>A0A1G5W509</accession>
<evidence type="ECO:0000259" key="6">
    <source>
        <dbReference type="Pfam" id="PF25917"/>
    </source>
</evidence>
<dbReference type="STRING" id="209880.SAMN02910343_01127"/>
<dbReference type="GeneID" id="87756145"/>
<gene>
    <name evidence="9" type="ORF">SAMN02910343_01127</name>
</gene>
<proteinExistence type="inferred from homology"/>
<evidence type="ECO:0000256" key="4">
    <source>
        <dbReference type="SAM" id="SignalP"/>
    </source>
</evidence>
<dbReference type="SUPFAM" id="SSF111369">
    <property type="entry name" value="HlyD-like secretion proteins"/>
    <property type="match status" value="1"/>
</dbReference>
<keyword evidence="4" id="KW-0732">Signal</keyword>
<feature type="signal peptide" evidence="4">
    <location>
        <begin position="1"/>
        <end position="31"/>
    </location>
</feature>
<dbReference type="InterPro" id="IPR058624">
    <property type="entry name" value="MdtA-like_HH"/>
</dbReference>
<dbReference type="PROSITE" id="PS51257">
    <property type="entry name" value="PROKAR_LIPOPROTEIN"/>
    <property type="match status" value="1"/>
</dbReference>
<dbReference type="Pfam" id="PF25967">
    <property type="entry name" value="RND-MFP_C"/>
    <property type="match status" value="1"/>
</dbReference>
<dbReference type="GO" id="GO:0022857">
    <property type="term" value="F:transmembrane transporter activity"/>
    <property type="evidence" value="ECO:0007669"/>
    <property type="project" value="InterPro"/>
</dbReference>
<feature type="coiled-coil region" evidence="3">
    <location>
        <begin position="102"/>
        <end position="167"/>
    </location>
</feature>
<feature type="domain" description="Multidrug resistance protein MdtA-like beta-barrel" evidence="7">
    <location>
        <begin position="207"/>
        <end position="285"/>
    </location>
</feature>
<feature type="domain" description="Multidrug resistance protein MdtA-like barrel-sandwich hybrid" evidence="6">
    <location>
        <begin position="62"/>
        <end position="202"/>
    </location>
</feature>
<dbReference type="InterPro" id="IPR006143">
    <property type="entry name" value="RND_pump_MFP"/>
</dbReference>
<sequence>MNYRKWLAATAAAAVLTAGLLSGCGSDQQQAMPNAKVDTFKVFTSDTPIQRQYTGTVEALQEVPVKAKVSGTVTEKYVSGGERVTAGQPLYRLDTRTYRSNLASAQADAARAAATYQNAQTDLARYEKLIAGGAISRQVYDTQKAAVSEYKSAVNAAQAQVQIARDNLNDTIVTAPFTGTLSMDDVNVGTYATAGTTPLVTISSSDPLYVQFDMSEAEYLNLVREHGGTSALGDSLKLQLSDGSEYGYTGKIVQINPSMNGGQISFKAAFPNPGNLLMPGMFTTVVSDSQVAANSLLVPTQAIIPLLDKNMVDVVVGGKVVQKPVNVIGTYGLYSIISSGLNPGDEVIVAGQAKVVSGQAVQAVEVTKATLEKQAKEAMTAQPAGGTGK</sequence>
<evidence type="ECO:0000259" key="5">
    <source>
        <dbReference type="Pfam" id="PF25876"/>
    </source>
</evidence>
<evidence type="ECO:0000256" key="1">
    <source>
        <dbReference type="ARBA" id="ARBA00004196"/>
    </source>
</evidence>
<evidence type="ECO:0000259" key="8">
    <source>
        <dbReference type="Pfam" id="PF25967"/>
    </source>
</evidence>
<name>A0A1G5W509_9FIRM</name>
<dbReference type="Gene3D" id="2.40.30.170">
    <property type="match status" value="1"/>
</dbReference>